<evidence type="ECO:0000256" key="7">
    <source>
        <dbReference type="ARBA" id="ARBA00022982"/>
    </source>
</evidence>
<dbReference type="PRINTS" id="PR00371">
    <property type="entry name" value="FPNCR"/>
</dbReference>
<comment type="cofactor">
    <cofactor evidence="1">
        <name>FMN</name>
        <dbReference type="ChEBI" id="CHEBI:58210"/>
    </cofactor>
</comment>
<dbReference type="Gene3D" id="2.40.30.10">
    <property type="entry name" value="Translation factors"/>
    <property type="match status" value="1"/>
</dbReference>
<evidence type="ECO:0000256" key="6">
    <source>
        <dbReference type="ARBA" id="ARBA00022857"/>
    </source>
</evidence>
<dbReference type="SUPFAM" id="SSF52343">
    <property type="entry name" value="Ferredoxin reductase-like, C-terminal NADP-linked domain"/>
    <property type="match status" value="1"/>
</dbReference>
<comment type="caution">
    <text evidence="11">The sequence shown here is derived from an EMBL/GenBank/DDBJ whole genome shotgun (WGS) entry which is preliminary data.</text>
</comment>
<dbReference type="OrthoDB" id="9816402at2"/>
<dbReference type="SUPFAM" id="SSF52218">
    <property type="entry name" value="Flavoproteins"/>
    <property type="match status" value="1"/>
</dbReference>
<dbReference type="InterPro" id="IPR039261">
    <property type="entry name" value="FNR_nucleotide-bd"/>
</dbReference>
<keyword evidence="6" id="KW-0521">NADP</keyword>
<evidence type="ECO:0000259" key="9">
    <source>
        <dbReference type="PROSITE" id="PS50902"/>
    </source>
</evidence>
<keyword evidence="8" id="KW-0560">Oxidoreductase</keyword>
<dbReference type="InterPro" id="IPR017927">
    <property type="entry name" value="FAD-bd_FR_type"/>
</dbReference>
<dbReference type="GO" id="GO:0010181">
    <property type="term" value="F:FMN binding"/>
    <property type="evidence" value="ECO:0007669"/>
    <property type="project" value="InterPro"/>
</dbReference>
<dbReference type="Pfam" id="PF00175">
    <property type="entry name" value="NAD_binding_1"/>
    <property type="match status" value="1"/>
</dbReference>
<dbReference type="GO" id="GO:0005829">
    <property type="term" value="C:cytosol"/>
    <property type="evidence" value="ECO:0007669"/>
    <property type="project" value="TreeGrafter"/>
</dbReference>
<dbReference type="InterPro" id="IPR008254">
    <property type="entry name" value="Flavodoxin/NO_synth"/>
</dbReference>
<dbReference type="InterPro" id="IPR001709">
    <property type="entry name" value="Flavoprot_Pyr_Nucl_cyt_Rdtase"/>
</dbReference>
<dbReference type="InterPro" id="IPR023173">
    <property type="entry name" value="NADPH_Cyt_P450_Rdtase_alpha"/>
</dbReference>
<dbReference type="AlphaFoldDB" id="A0A109K0D8"/>
<dbReference type="Gene3D" id="3.40.50.80">
    <property type="entry name" value="Nucleotide-binding domain of ferredoxin-NADP reductase (FNR) module"/>
    <property type="match status" value="1"/>
</dbReference>
<accession>A0A109K0D8</accession>
<dbReference type="GO" id="GO:0050660">
    <property type="term" value="F:flavin adenine dinucleotide binding"/>
    <property type="evidence" value="ECO:0007669"/>
    <property type="project" value="TreeGrafter"/>
</dbReference>
<dbReference type="Gene3D" id="3.40.50.360">
    <property type="match status" value="1"/>
</dbReference>
<sequence length="516" mass="57265">MTLYAKRLIIGFGSETGNARSLAERLYHDPEFAPFEPSIASLSDFGSLLLDPDDRLVIVSSSFGDGEPPANAEGFLEAIRRLPDPQSLQYAIFGIGDVAYPTFCGFTKSLDAALKEMGASPFINRVDADTDYIGFFETWRNVLASVLHGDSEAGKSLDLQVRSYGENNAFAASIIERQKLNGGAPYAWHFRFDISDSGINYRAGDNLYLVPENDPDLLSRLAEWFGERDDVRPFATKELRIIGKSFLRQLARSADSEALKELLKIGNKKALDDYLYGRDLLDILQDFVAQGSLLAAQVADLLPTIQPRAYSIASDGNPAYIDLCVREVSYDLGGRTRRGVATGFLNRTVGAVPIFVRPNPRFHLPTTVDHPLIMVGTGTGIGPFMGLLEQAGRCARSAHTCLVFGDRRRSSDFLYEERIRRWEKTNVLGRVITAFSRDSAEPYYVQHALMENADHVWQMLDHGAHVYVCGNKTNLDRSIDSALRDIATSVGGLSADKADQFLQDMIQGQRLHKELY</sequence>
<evidence type="ECO:0000256" key="2">
    <source>
        <dbReference type="ARBA" id="ARBA00001974"/>
    </source>
</evidence>
<keyword evidence="5" id="KW-0274">FAD</keyword>
<evidence type="ECO:0000256" key="5">
    <source>
        <dbReference type="ARBA" id="ARBA00022827"/>
    </source>
</evidence>
<keyword evidence="3" id="KW-0285">Flavoprotein</keyword>
<keyword evidence="7" id="KW-0249">Electron transport</keyword>
<dbReference type="InterPro" id="IPR029039">
    <property type="entry name" value="Flavoprotein-like_sf"/>
</dbReference>
<protein>
    <submittedName>
        <fullName evidence="11">Sulfite reductase subunit alpha</fullName>
    </submittedName>
</protein>
<evidence type="ECO:0000256" key="8">
    <source>
        <dbReference type="ARBA" id="ARBA00023002"/>
    </source>
</evidence>
<evidence type="ECO:0000256" key="4">
    <source>
        <dbReference type="ARBA" id="ARBA00022643"/>
    </source>
</evidence>
<dbReference type="GO" id="GO:0016491">
    <property type="term" value="F:oxidoreductase activity"/>
    <property type="evidence" value="ECO:0007669"/>
    <property type="project" value="UniProtKB-KW"/>
</dbReference>
<dbReference type="InterPro" id="IPR003097">
    <property type="entry name" value="CysJ-like_FAD-binding"/>
</dbReference>
<dbReference type="Gene3D" id="1.20.990.10">
    <property type="entry name" value="NADPH-cytochrome p450 Reductase, Chain A, domain 3"/>
    <property type="match status" value="1"/>
</dbReference>
<gene>
    <name evidence="11" type="ORF">AS026_30380</name>
</gene>
<dbReference type="PROSITE" id="PS50902">
    <property type="entry name" value="FLAVODOXIN_LIKE"/>
    <property type="match status" value="1"/>
</dbReference>
<dbReference type="RefSeq" id="WP_062368685.1">
    <property type="nucleotide sequence ID" value="NZ_LNCD01000021.1"/>
</dbReference>
<dbReference type="EMBL" id="LNCD01000021">
    <property type="protein sequence ID" value="KWV58496.1"/>
    <property type="molecule type" value="Genomic_DNA"/>
</dbReference>
<keyword evidence="4" id="KW-0288">FMN</keyword>
<evidence type="ECO:0000313" key="11">
    <source>
        <dbReference type="EMBL" id="KWV58496.1"/>
    </source>
</evidence>
<dbReference type="InterPro" id="IPR017938">
    <property type="entry name" value="Riboflavin_synthase-like_b-brl"/>
</dbReference>
<dbReference type="Pfam" id="PF00667">
    <property type="entry name" value="FAD_binding_1"/>
    <property type="match status" value="1"/>
</dbReference>
<reference evidence="11 12" key="1">
    <citation type="submission" date="2015-11" db="EMBL/GenBank/DDBJ databases">
        <title>Draft Genome Sequence of the Strain BR 10423 (Rhizobium sp.) isolated from nodules of Mimosa pudica.</title>
        <authorList>
            <person name="Barauna A.C."/>
            <person name="Zilli J.E."/>
            <person name="Simoes-Araujo J.L."/>
            <person name="Reis V.M."/>
            <person name="James E.K."/>
            <person name="Reis F.B.Jr."/>
            <person name="Rouws L.F."/>
            <person name="Passos S.R."/>
            <person name="Gois S.R."/>
        </authorList>
    </citation>
    <scope>NUCLEOTIDE SEQUENCE [LARGE SCALE GENOMIC DNA]</scope>
    <source>
        <strain evidence="11 12">BR10423</strain>
    </source>
</reference>
<feature type="domain" description="FAD-binding FR-type" evidence="10">
    <location>
        <begin position="167"/>
        <end position="365"/>
    </location>
</feature>
<comment type="cofactor">
    <cofactor evidence="2">
        <name>FAD</name>
        <dbReference type="ChEBI" id="CHEBI:57692"/>
    </cofactor>
</comment>
<dbReference type="SUPFAM" id="SSF63380">
    <property type="entry name" value="Riboflavin synthase domain-like"/>
    <property type="match status" value="1"/>
</dbReference>
<dbReference type="Pfam" id="PF00258">
    <property type="entry name" value="Flavodoxin_1"/>
    <property type="match status" value="1"/>
</dbReference>
<keyword evidence="7" id="KW-0813">Transport</keyword>
<dbReference type="InterPro" id="IPR001433">
    <property type="entry name" value="OxRdtase_FAD/NAD-bd"/>
</dbReference>
<keyword evidence="12" id="KW-1185">Reference proteome</keyword>
<evidence type="ECO:0000256" key="3">
    <source>
        <dbReference type="ARBA" id="ARBA00022630"/>
    </source>
</evidence>
<evidence type="ECO:0000313" key="12">
    <source>
        <dbReference type="Proteomes" id="UP000068164"/>
    </source>
</evidence>
<proteinExistence type="predicted"/>
<dbReference type="Proteomes" id="UP000068164">
    <property type="component" value="Unassembled WGS sequence"/>
</dbReference>
<dbReference type="PRINTS" id="PR00369">
    <property type="entry name" value="FLAVODOXIN"/>
</dbReference>
<dbReference type="InterPro" id="IPR001094">
    <property type="entry name" value="Flavdoxin-like"/>
</dbReference>
<feature type="domain" description="Flavodoxin-like" evidence="9">
    <location>
        <begin position="8"/>
        <end position="144"/>
    </location>
</feature>
<organism evidence="11 12">
    <name type="scientific">Rhizobium altiplani</name>
    <dbReference type="NCBI Taxonomy" id="1864509"/>
    <lineage>
        <taxon>Bacteria</taxon>
        <taxon>Pseudomonadati</taxon>
        <taxon>Pseudomonadota</taxon>
        <taxon>Alphaproteobacteria</taxon>
        <taxon>Hyphomicrobiales</taxon>
        <taxon>Rhizobiaceae</taxon>
        <taxon>Rhizobium/Agrobacterium group</taxon>
        <taxon>Rhizobium</taxon>
    </lineage>
</organism>
<evidence type="ECO:0000256" key="1">
    <source>
        <dbReference type="ARBA" id="ARBA00001917"/>
    </source>
</evidence>
<dbReference type="PROSITE" id="PS51384">
    <property type="entry name" value="FAD_FR"/>
    <property type="match status" value="1"/>
</dbReference>
<evidence type="ECO:0000259" key="10">
    <source>
        <dbReference type="PROSITE" id="PS51384"/>
    </source>
</evidence>
<name>A0A109K0D8_9HYPH</name>
<dbReference type="PANTHER" id="PTHR19384">
    <property type="entry name" value="NITRIC OXIDE SYNTHASE-RELATED"/>
    <property type="match status" value="1"/>
</dbReference>